<dbReference type="AlphaFoldDB" id="D3AV14"/>
<name>D3AV14_9FIRM</name>
<protein>
    <submittedName>
        <fullName evidence="1">Uncharacterized protein</fullName>
    </submittedName>
</protein>
<evidence type="ECO:0000313" key="2">
    <source>
        <dbReference type="Proteomes" id="UP000004968"/>
    </source>
</evidence>
<comment type="caution">
    <text evidence="1">The sequence shown here is derived from an EMBL/GenBank/DDBJ whole genome shotgun (WGS) entry which is preliminary data.</text>
</comment>
<reference evidence="1 2" key="1">
    <citation type="submission" date="2010-01" db="EMBL/GenBank/DDBJ databases">
        <authorList>
            <person name="Weinstock G."/>
            <person name="Sodergren E."/>
            <person name="Clifton S."/>
            <person name="Fulton L."/>
            <person name="Fulton B."/>
            <person name="Courtney L."/>
            <person name="Fronick C."/>
            <person name="Harrison M."/>
            <person name="Strong C."/>
            <person name="Farmer C."/>
            <person name="Delahaunty K."/>
            <person name="Markovic C."/>
            <person name="Hall O."/>
            <person name="Minx P."/>
            <person name="Tomlinson C."/>
            <person name="Mitreva M."/>
            <person name="Nelson J."/>
            <person name="Hou S."/>
            <person name="Wollam A."/>
            <person name="Pepin K.H."/>
            <person name="Johnson M."/>
            <person name="Bhonagiri V."/>
            <person name="Nash W.E."/>
            <person name="Warren W."/>
            <person name="Chinwalla A."/>
            <person name="Mardis E.R."/>
            <person name="Wilson R.K."/>
        </authorList>
    </citation>
    <scope>NUCLEOTIDE SEQUENCE [LARGE SCALE GENOMIC DNA]</scope>
    <source>
        <strain evidence="1 2">DSM 13479</strain>
    </source>
</reference>
<dbReference type="HOGENOM" id="CLU_3217247_0_0_9"/>
<dbReference type="Proteomes" id="UP000004968">
    <property type="component" value="Unassembled WGS sequence"/>
</dbReference>
<proteinExistence type="predicted"/>
<evidence type="ECO:0000313" key="1">
    <source>
        <dbReference type="EMBL" id="EFC94342.1"/>
    </source>
</evidence>
<sequence>MIIFLPFRGEKSKIMVDSIKTMCYNVTPPRKTVKKAKKENKKSC</sequence>
<accession>D3AV14</accession>
<gene>
    <name evidence="1" type="ORF">CLOSTHATH_07485</name>
</gene>
<organism evidence="1 2">
    <name type="scientific">Hungatella hathewayi DSM 13479</name>
    <dbReference type="NCBI Taxonomy" id="566550"/>
    <lineage>
        <taxon>Bacteria</taxon>
        <taxon>Bacillati</taxon>
        <taxon>Bacillota</taxon>
        <taxon>Clostridia</taxon>
        <taxon>Lachnospirales</taxon>
        <taxon>Lachnospiraceae</taxon>
        <taxon>Hungatella</taxon>
    </lineage>
</organism>
<dbReference type="EMBL" id="ACIO01001182">
    <property type="protein sequence ID" value="EFC94342.1"/>
    <property type="molecule type" value="Genomic_DNA"/>
</dbReference>